<dbReference type="InterPro" id="IPR050595">
    <property type="entry name" value="Bact_response_regulator"/>
</dbReference>
<gene>
    <name evidence="4" type="ORF">G0Q07_19750</name>
</gene>
<sequence>MNNKPKILYVDDEELNIKVFQLTFSECFEVLTADSAMKGMEIFCNDPNINFVISDMRMPVMNGLEFIRKIKSVCKHTPCSILSAYQQNPEIMNALNNGEIVDYLMKPFDKGAIERLINRHINDTTGN</sequence>
<dbReference type="GO" id="GO:0000160">
    <property type="term" value="P:phosphorelay signal transduction system"/>
    <property type="evidence" value="ECO:0007669"/>
    <property type="project" value="InterPro"/>
</dbReference>
<dbReference type="PANTHER" id="PTHR44591:SF3">
    <property type="entry name" value="RESPONSE REGULATORY DOMAIN-CONTAINING PROTEIN"/>
    <property type="match status" value="1"/>
</dbReference>
<evidence type="ECO:0000256" key="1">
    <source>
        <dbReference type="ARBA" id="ARBA00022553"/>
    </source>
</evidence>
<dbReference type="Gene3D" id="3.40.50.2300">
    <property type="match status" value="1"/>
</dbReference>
<dbReference type="InterPro" id="IPR001789">
    <property type="entry name" value="Sig_transdc_resp-reg_receiver"/>
</dbReference>
<evidence type="ECO:0000313" key="5">
    <source>
        <dbReference type="Proteomes" id="UP000474630"/>
    </source>
</evidence>
<dbReference type="EMBL" id="CP048409">
    <property type="protein sequence ID" value="QIA09799.1"/>
    <property type="molecule type" value="Genomic_DNA"/>
</dbReference>
<dbReference type="RefSeq" id="WP_163348768.1">
    <property type="nucleotide sequence ID" value="NZ_CP048409.1"/>
</dbReference>
<organism evidence="4 5">
    <name type="scientific">Draconibacterium halophilum</name>
    <dbReference type="NCBI Taxonomy" id="2706887"/>
    <lineage>
        <taxon>Bacteria</taxon>
        <taxon>Pseudomonadati</taxon>
        <taxon>Bacteroidota</taxon>
        <taxon>Bacteroidia</taxon>
        <taxon>Marinilabiliales</taxon>
        <taxon>Prolixibacteraceae</taxon>
        <taxon>Draconibacterium</taxon>
    </lineage>
</organism>
<name>A0A6C0RI36_9BACT</name>
<dbReference type="Proteomes" id="UP000474630">
    <property type="component" value="Chromosome"/>
</dbReference>
<proteinExistence type="predicted"/>
<dbReference type="SUPFAM" id="SSF52172">
    <property type="entry name" value="CheY-like"/>
    <property type="match status" value="1"/>
</dbReference>
<dbReference type="PANTHER" id="PTHR44591">
    <property type="entry name" value="STRESS RESPONSE REGULATOR PROTEIN 1"/>
    <property type="match status" value="1"/>
</dbReference>
<feature type="domain" description="Response regulatory" evidence="3">
    <location>
        <begin position="6"/>
        <end position="121"/>
    </location>
</feature>
<dbReference type="InterPro" id="IPR011006">
    <property type="entry name" value="CheY-like_superfamily"/>
</dbReference>
<keyword evidence="5" id="KW-1185">Reference proteome</keyword>
<protein>
    <submittedName>
        <fullName evidence="4">Response regulator</fullName>
    </submittedName>
</protein>
<dbReference type="Pfam" id="PF00072">
    <property type="entry name" value="Response_reg"/>
    <property type="match status" value="1"/>
</dbReference>
<feature type="modified residue" description="4-aspartylphosphate" evidence="2">
    <location>
        <position position="55"/>
    </location>
</feature>
<accession>A0A6C0RI36</accession>
<dbReference type="KEGG" id="drc:G0Q07_19750"/>
<dbReference type="AlphaFoldDB" id="A0A6C0RI36"/>
<evidence type="ECO:0000256" key="2">
    <source>
        <dbReference type="PROSITE-ProRule" id="PRU00169"/>
    </source>
</evidence>
<keyword evidence="1 2" id="KW-0597">Phosphoprotein</keyword>
<dbReference type="PROSITE" id="PS50110">
    <property type="entry name" value="RESPONSE_REGULATORY"/>
    <property type="match status" value="1"/>
</dbReference>
<evidence type="ECO:0000313" key="4">
    <source>
        <dbReference type="EMBL" id="QIA09799.1"/>
    </source>
</evidence>
<evidence type="ECO:0000259" key="3">
    <source>
        <dbReference type="PROSITE" id="PS50110"/>
    </source>
</evidence>
<reference evidence="4 5" key="1">
    <citation type="submission" date="2020-02" db="EMBL/GenBank/DDBJ databases">
        <title>Genome sequencing for Draconibacterium sp. strain M1.</title>
        <authorList>
            <person name="Park S.-J."/>
        </authorList>
    </citation>
    <scope>NUCLEOTIDE SEQUENCE [LARGE SCALE GENOMIC DNA]</scope>
    <source>
        <strain evidence="4 5">M1</strain>
    </source>
</reference>
<dbReference type="SMART" id="SM00448">
    <property type="entry name" value="REC"/>
    <property type="match status" value="1"/>
</dbReference>